<feature type="non-terminal residue" evidence="1">
    <location>
        <position position="47"/>
    </location>
</feature>
<evidence type="ECO:0000313" key="2">
    <source>
        <dbReference type="Proteomes" id="UP000789702"/>
    </source>
</evidence>
<feature type="non-terminal residue" evidence="1">
    <location>
        <position position="1"/>
    </location>
</feature>
<reference evidence="1" key="1">
    <citation type="submission" date="2021-06" db="EMBL/GenBank/DDBJ databases">
        <authorList>
            <person name="Kallberg Y."/>
            <person name="Tangrot J."/>
            <person name="Rosling A."/>
        </authorList>
    </citation>
    <scope>NUCLEOTIDE SEQUENCE</scope>
    <source>
        <strain evidence="1">IL203A</strain>
    </source>
</reference>
<evidence type="ECO:0000313" key="1">
    <source>
        <dbReference type="EMBL" id="CAG8728297.1"/>
    </source>
</evidence>
<gene>
    <name evidence="1" type="ORF">DHETER_LOCUS13270</name>
</gene>
<protein>
    <submittedName>
        <fullName evidence="1">2993_t:CDS:1</fullName>
    </submittedName>
</protein>
<sequence length="47" mass="5316">PLPGEAESLWRDTKVLGEVTNTLSKRRRRDDYTGIAGVSSKRVEELE</sequence>
<dbReference type="EMBL" id="CAJVPU010035656">
    <property type="protein sequence ID" value="CAG8728297.1"/>
    <property type="molecule type" value="Genomic_DNA"/>
</dbReference>
<name>A0ACA9PX46_9GLOM</name>
<dbReference type="Proteomes" id="UP000789702">
    <property type="component" value="Unassembled WGS sequence"/>
</dbReference>
<organism evidence="1 2">
    <name type="scientific">Dentiscutata heterogama</name>
    <dbReference type="NCBI Taxonomy" id="1316150"/>
    <lineage>
        <taxon>Eukaryota</taxon>
        <taxon>Fungi</taxon>
        <taxon>Fungi incertae sedis</taxon>
        <taxon>Mucoromycota</taxon>
        <taxon>Glomeromycotina</taxon>
        <taxon>Glomeromycetes</taxon>
        <taxon>Diversisporales</taxon>
        <taxon>Gigasporaceae</taxon>
        <taxon>Dentiscutata</taxon>
    </lineage>
</organism>
<accession>A0ACA9PX46</accession>
<comment type="caution">
    <text evidence="1">The sequence shown here is derived from an EMBL/GenBank/DDBJ whole genome shotgun (WGS) entry which is preliminary data.</text>
</comment>
<proteinExistence type="predicted"/>
<keyword evidence="2" id="KW-1185">Reference proteome</keyword>